<dbReference type="HOGENOM" id="CLU_2968985_0_0_11"/>
<dbReference type="Proteomes" id="UP000004778">
    <property type="component" value="Unassembled WGS sequence"/>
</dbReference>
<reference evidence="1 2" key="1">
    <citation type="submission" date="2009-01" db="EMBL/GenBank/DDBJ databases">
        <authorList>
            <person name="Qin X."/>
            <person name="Bachman B."/>
            <person name="Battles P."/>
            <person name="Bell A."/>
            <person name="Bess C."/>
            <person name="Bickham C."/>
            <person name="Chaboub L."/>
            <person name="Chen D."/>
            <person name="Coyle M."/>
            <person name="Deiros D.R."/>
            <person name="Dinh H."/>
            <person name="Forbes L."/>
            <person name="Fowler G."/>
            <person name="Francisco L."/>
            <person name="Fu Q."/>
            <person name="Gubbala S."/>
            <person name="Hale W."/>
            <person name="Han Y."/>
            <person name="Hemphill L."/>
            <person name="Highlander S.K."/>
            <person name="Hirani K."/>
            <person name="Hogues M."/>
            <person name="Jackson L."/>
            <person name="Jakkamsetti A."/>
            <person name="Javaid M."/>
            <person name="Jiang H."/>
            <person name="Korchina V."/>
            <person name="Kovar C."/>
            <person name="Lara F."/>
            <person name="Lee S."/>
            <person name="Mata R."/>
            <person name="Mathew T."/>
            <person name="Moen C."/>
            <person name="Morales K."/>
            <person name="Munidasa M."/>
            <person name="Nazareth L."/>
            <person name="Ngo R."/>
            <person name="Nguyen L."/>
            <person name="Okwuonu G."/>
            <person name="Ongeri F."/>
            <person name="Patil S."/>
            <person name="Petrosino J."/>
            <person name="Pham C."/>
            <person name="Pham P."/>
            <person name="Pu L.-L."/>
            <person name="Puazo M."/>
            <person name="Raj R."/>
            <person name="Reid J."/>
            <person name="Rouhana J."/>
            <person name="Saada N."/>
            <person name="Shang Y."/>
            <person name="Simmons D."/>
            <person name="Thornton R."/>
            <person name="Warren J."/>
            <person name="Weissenberger G."/>
            <person name="Zhang J."/>
            <person name="Zhang L."/>
            <person name="Zhou C."/>
            <person name="Zhu D."/>
            <person name="Muzny D."/>
            <person name="Worley K."/>
            <person name="Gibbs R."/>
        </authorList>
    </citation>
    <scope>NUCLEOTIDE SEQUENCE [LARGE SCALE GENOMIC DNA]</scope>
    <source>
        <strain evidence="1 2">DSM 15434</strain>
    </source>
</reference>
<dbReference type="eggNOG" id="COG2801">
    <property type="taxonomic scope" value="Bacteria"/>
</dbReference>
<sequence length="58" mass="6858">MRHTLTEGWAFTKPYPSQADHLAALPDWIYFHKHHRPHTSIGKQPLITKLNKLPEYHT</sequence>
<evidence type="ECO:0008006" key="3">
    <source>
        <dbReference type="Google" id="ProtNLM"/>
    </source>
</evidence>
<keyword evidence="2" id="KW-1185">Reference proteome</keyword>
<gene>
    <name evidence="1" type="ORF">HMPREF0058_2006</name>
</gene>
<evidence type="ECO:0000313" key="2">
    <source>
        <dbReference type="Proteomes" id="UP000004778"/>
    </source>
</evidence>
<dbReference type="AlphaFoldDB" id="C0W812"/>
<dbReference type="EMBL" id="ACFH01000182">
    <property type="protein sequence ID" value="EEH65134.1"/>
    <property type="molecule type" value="Genomic_DNA"/>
</dbReference>
<accession>C0W812</accession>
<protein>
    <recommendedName>
        <fullName evidence="3">Integrase catalytic domain-containing protein</fullName>
    </recommendedName>
</protein>
<name>C0W812_9ACTO</name>
<organism evidence="1 2">
    <name type="scientific">Actinomyces urogenitalis DSM 15434</name>
    <dbReference type="NCBI Taxonomy" id="525246"/>
    <lineage>
        <taxon>Bacteria</taxon>
        <taxon>Bacillati</taxon>
        <taxon>Actinomycetota</taxon>
        <taxon>Actinomycetes</taxon>
        <taxon>Actinomycetales</taxon>
        <taxon>Actinomycetaceae</taxon>
        <taxon>Actinomyces</taxon>
    </lineage>
</organism>
<proteinExistence type="predicted"/>
<comment type="caution">
    <text evidence="1">The sequence shown here is derived from an EMBL/GenBank/DDBJ whole genome shotgun (WGS) entry which is preliminary data.</text>
</comment>
<evidence type="ECO:0000313" key="1">
    <source>
        <dbReference type="EMBL" id="EEH65134.1"/>
    </source>
</evidence>